<dbReference type="SMART" id="SM00198">
    <property type="entry name" value="SCP"/>
    <property type="match status" value="1"/>
</dbReference>
<evidence type="ECO:0000256" key="1">
    <source>
        <dbReference type="ARBA" id="ARBA00009923"/>
    </source>
</evidence>
<dbReference type="InParanoid" id="A0A5F9CMR4"/>
<dbReference type="InterPro" id="IPR013871">
    <property type="entry name" value="Cysteine_rich_secretory"/>
</dbReference>
<dbReference type="Bgee" id="ENSOCUG00000012801">
    <property type="expression patterns" value="Expressed in blood and 7 other cell types or tissues"/>
</dbReference>
<accession>A0A5F9CMR4</accession>
<dbReference type="InterPro" id="IPR003582">
    <property type="entry name" value="ShKT_dom"/>
</dbReference>
<feature type="disulfide bond" evidence="3">
    <location>
        <begin position="215"/>
        <end position="233"/>
    </location>
</feature>
<feature type="domain" description="ShKT" evidence="5">
    <location>
        <begin position="206"/>
        <end position="240"/>
    </location>
</feature>
<dbReference type="Proteomes" id="UP000001811">
    <property type="component" value="Chromosome 12"/>
</dbReference>
<evidence type="ECO:0000313" key="7">
    <source>
        <dbReference type="Proteomes" id="UP000001811"/>
    </source>
</evidence>
<dbReference type="Ensembl" id="ENSOCUT00000053577.1">
    <property type="protein sequence ID" value="ENSOCUP00000035002.1"/>
    <property type="gene ID" value="ENSOCUG00000012801.4"/>
</dbReference>
<evidence type="ECO:0000256" key="4">
    <source>
        <dbReference type="SAM" id="SignalP"/>
    </source>
</evidence>
<dbReference type="InterPro" id="IPR001283">
    <property type="entry name" value="CRISP-related"/>
</dbReference>
<dbReference type="EMBL" id="AAGW02018173">
    <property type="status" value="NOT_ANNOTATED_CDS"/>
    <property type="molecule type" value="Genomic_DNA"/>
</dbReference>
<protein>
    <submittedName>
        <fullName evidence="6">Cysteine rich secretory protein 3</fullName>
    </submittedName>
</protein>
<dbReference type="SUPFAM" id="SSF55797">
    <property type="entry name" value="PR-1-like"/>
    <property type="match status" value="1"/>
</dbReference>
<proteinExistence type="inferred from homology"/>
<dbReference type="AlphaFoldDB" id="A0A5F9CMR4"/>
<dbReference type="SMR" id="A0A5F9CMR4"/>
<organism evidence="6 7">
    <name type="scientific">Oryctolagus cuniculus</name>
    <name type="common">Rabbit</name>
    <dbReference type="NCBI Taxonomy" id="9986"/>
    <lineage>
        <taxon>Eukaryota</taxon>
        <taxon>Metazoa</taxon>
        <taxon>Chordata</taxon>
        <taxon>Craniata</taxon>
        <taxon>Vertebrata</taxon>
        <taxon>Euteleostomi</taxon>
        <taxon>Mammalia</taxon>
        <taxon>Eutheria</taxon>
        <taxon>Euarchontoglires</taxon>
        <taxon>Glires</taxon>
        <taxon>Lagomorpha</taxon>
        <taxon>Leporidae</taxon>
        <taxon>Oryctolagus</taxon>
    </lineage>
</organism>
<comment type="similarity">
    <text evidence="1">Belongs to the CRISP family.</text>
</comment>
<dbReference type="GO" id="GO:0042581">
    <property type="term" value="C:specific granule"/>
    <property type="evidence" value="ECO:0007669"/>
    <property type="project" value="Ensembl"/>
</dbReference>
<comment type="caution">
    <text evidence="3">Lacks conserved residue(s) required for the propagation of feature annotation.</text>
</comment>
<dbReference type="PROSITE" id="PS01010">
    <property type="entry name" value="CRISP_2"/>
    <property type="match status" value="1"/>
</dbReference>
<dbReference type="PRINTS" id="PR00837">
    <property type="entry name" value="V5TPXLIKE"/>
</dbReference>
<dbReference type="Pfam" id="PF00188">
    <property type="entry name" value="CAP"/>
    <property type="match status" value="1"/>
</dbReference>
<evidence type="ECO:0000256" key="3">
    <source>
        <dbReference type="PROSITE-ProRule" id="PRU01005"/>
    </source>
</evidence>
<feature type="chain" id="PRO_5023913891" evidence="4">
    <location>
        <begin position="20"/>
        <end position="254"/>
    </location>
</feature>
<dbReference type="FunFam" id="1.10.10.740:FF:000001">
    <property type="entry name" value="Cysteine-rich secretory protein 2"/>
    <property type="match status" value="1"/>
</dbReference>
<dbReference type="GeneTree" id="ENSGT00940000162013"/>
<dbReference type="Gene3D" id="3.40.33.10">
    <property type="entry name" value="CAP"/>
    <property type="match status" value="1"/>
</dbReference>
<evidence type="ECO:0000313" key="6">
    <source>
        <dbReference type="Ensembl" id="ENSOCUP00000035002.1"/>
    </source>
</evidence>
<keyword evidence="7" id="KW-1185">Reference proteome</keyword>
<dbReference type="GO" id="GO:0005576">
    <property type="term" value="C:extracellular region"/>
    <property type="evidence" value="ECO:0007669"/>
    <property type="project" value="Ensembl"/>
</dbReference>
<dbReference type="InterPro" id="IPR034117">
    <property type="entry name" value="SCP_CRISP"/>
</dbReference>
<dbReference type="EMBL" id="AAGW02018171">
    <property type="status" value="NOT_ANNOTATED_CDS"/>
    <property type="molecule type" value="Genomic_DNA"/>
</dbReference>
<evidence type="ECO:0000256" key="2">
    <source>
        <dbReference type="ARBA" id="ARBA00023157"/>
    </source>
</evidence>
<dbReference type="EMBL" id="AAGW02018174">
    <property type="status" value="NOT_ANNOTATED_CDS"/>
    <property type="molecule type" value="Genomic_DNA"/>
</dbReference>
<dbReference type="FunFam" id="3.40.33.10:FF:000005">
    <property type="entry name" value="Cysteine-rich secretory protein 2"/>
    <property type="match status" value="1"/>
</dbReference>
<dbReference type="EMBL" id="AAGW02018170">
    <property type="status" value="NOT_ANNOTATED_CDS"/>
    <property type="molecule type" value="Genomic_DNA"/>
</dbReference>
<reference evidence="6" key="2">
    <citation type="submission" date="2025-08" db="UniProtKB">
        <authorList>
            <consortium name="Ensembl"/>
        </authorList>
    </citation>
    <scope>IDENTIFICATION</scope>
    <source>
        <strain evidence="6">Thorbecke</strain>
    </source>
</reference>
<dbReference type="PROSITE" id="PS51670">
    <property type="entry name" value="SHKT"/>
    <property type="match status" value="1"/>
</dbReference>
<dbReference type="PANTHER" id="PTHR10334">
    <property type="entry name" value="CYSTEINE-RICH SECRETORY PROTEIN-RELATED"/>
    <property type="match status" value="1"/>
</dbReference>
<name>A0A5F9CMR4_RABIT</name>
<gene>
    <name evidence="6" type="primary">CRISP3</name>
</gene>
<dbReference type="CDD" id="cd05383">
    <property type="entry name" value="CAP_CRISP"/>
    <property type="match status" value="1"/>
</dbReference>
<dbReference type="EMBL" id="AAGW02018172">
    <property type="status" value="NOT_ANNOTATED_CDS"/>
    <property type="molecule type" value="Genomic_DNA"/>
</dbReference>
<reference evidence="6 7" key="1">
    <citation type="journal article" date="2011" name="Nature">
        <title>A high-resolution map of human evolutionary constraint using 29 mammals.</title>
        <authorList>
            <person name="Lindblad-Toh K."/>
            <person name="Garber M."/>
            <person name="Zuk O."/>
            <person name="Lin M.F."/>
            <person name="Parker B.J."/>
            <person name="Washietl S."/>
            <person name="Kheradpour P."/>
            <person name="Ernst J."/>
            <person name="Jordan G."/>
            <person name="Mauceli E."/>
            <person name="Ward L.D."/>
            <person name="Lowe C.B."/>
            <person name="Holloway A.K."/>
            <person name="Clamp M."/>
            <person name="Gnerre S."/>
            <person name="Alfoldi J."/>
            <person name="Beal K."/>
            <person name="Chang J."/>
            <person name="Clawson H."/>
            <person name="Cuff J."/>
            <person name="Di Palma F."/>
            <person name="Fitzgerald S."/>
            <person name="Flicek P."/>
            <person name="Guttman M."/>
            <person name="Hubisz M.J."/>
            <person name="Jaffe D.B."/>
            <person name="Jungreis I."/>
            <person name="Kent W.J."/>
            <person name="Kostka D."/>
            <person name="Lara M."/>
            <person name="Martins A.L."/>
            <person name="Massingham T."/>
            <person name="Moltke I."/>
            <person name="Raney B.J."/>
            <person name="Rasmussen M.D."/>
            <person name="Robinson J."/>
            <person name="Stark A."/>
            <person name="Vilella A.J."/>
            <person name="Wen J."/>
            <person name="Xie X."/>
            <person name="Zody M.C."/>
            <person name="Baldwin J."/>
            <person name="Bloom T."/>
            <person name="Chin C.W."/>
            <person name="Heiman D."/>
            <person name="Nicol R."/>
            <person name="Nusbaum C."/>
            <person name="Young S."/>
            <person name="Wilkinson J."/>
            <person name="Worley K.C."/>
            <person name="Kovar C.L."/>
            <person name="Muzny D.M."/>
            <person name="Gibbs R.A."/>
            <person name="Cree A."/>
            <person name="Dihn H.H."/>
            <person name="Fowler G."/>
            <person name="Jhangiani S."/>
            <person name="Joshi V."/>
            <person name="Lee S."/>
            <person name="Lewis L.R."/>
            <person name="Nazareth L.V."/>
            <person name="Okwuonu G."/>
            <person name="Santibanez J."/>
            <person name="Warren W.C."/>
            <person name="Mardis E.R."/>
            <person name="Weinstock G.M."/>
            <person name="Wilson R.K."/>
            <person name="Delehaunty K."/>
            <person name="Dooling D."/>
            <person name="Fronik C."/>
            <person name="Fulton L."/>
            <person name="Fulton B."/>
            <person name="Graves T."/>
            <person name="Minx P."/>
            <person name="Sodergren E."/>
            <person name="Birney E."/>
            <person name="Margulies E.H."/>
            <person name="Herrero J."/>
            <person name="Green E.D."/>
            <person name="Haussler D."/>
            <person name="Siepel A."/>
            <person name="Goldman N."/>
            <person name="Pollard K.S."/>
            <person name="Pedersen J.S."/>
            <person name="Lander E.S."/>
            <person name="Kellis M."/>
        </authorList>
    </citation>
    <scope>NUCLEOTIDE SEQUENCE [LARGE SCALE GENOMIC DNA]</scope>
    <source>
        <strain evidence="6 7">Thorbecke inbred</strain>
    </source>
</reference>
<feature type="signal peptide" evidence="4">
    <location>
        <begin position="1"/>
        <end position="19"/>
    </location>
</feature>
<dbReference type="InterPro" id="IPR018244">
    <property type="entry name" value="Allrgn_V5/Tpx1_CS"/>
</dbReference>
<dbReference type="PROSITE" id="PS01009">
    <property type="entry name" value="CRISP_1"/>
    <property type="match status" value="1"/>
</dbReference>
<feature type="disulfide bond" evidence="3">
    <location>
        <begin position="224"/>
        <end position="237"/>
    </location>
</feature>
<dbReference type="Pfam" id="PF08562">
    <property type="entry name" value="Crisp"/>
    <property type="match status" value="1"/>
</dbReference>
<dbReference type="Gene3D" id="1.10.10.740">
    <property type="entry name" value="Crisp domain"/>
    <property type="match status" value="1"/>
</dbReference>
<keyword evidence="4" id="KW-0732">Signal</keyword>
<reference evidence="6" key="3">
    <citation type="submission" date="2025-09" db="UniProtKB">
        <authorList>
            <consortium name="Ensembl"/>
        </authorList>
    </citation>
    <scope>IDENTIFICATION</scope>
    <source>
        <strain evidence="6">Thorbecke</strain>
    </source>
</reference>
<keyword evidence="2 3" id="KW-1015">Disulfide bond</keyword>
<dbReference type="InterPro" id="IPR014044">
    <property type="entry name" value="CAP_dom"/>
</dbReference>
<dbReference type="InterPro" id="IPR035940">
    <property type="entry name" value="CAP_sf"/>
</dbReference>
<evidence type="ECO:0000259" key="5">
    <source>
        <dbReference type="PROSITE" id="PS51670"/>
    </source>
</evidence>
<dbReference type="InterPro" id="IPR042076">
    <property type="entry name" value="Crisp-like_dom"/>
</dbReference>
<sequence length="254" mass="28400">MALLLGLLFVAAVLHPSFPADGNQNQASAALSTSLIEVQQEIVNKHNDLRKSVNPPASNMLKMRWNSGAAANAQKWANQCKYEHSDREDRKINISCGENLFMSSGPTSWSQAVQTWYDEQLNFVYGVGPKTSNAVVGHYTQVVWYSSYNVGCGYAYCPNEYLKHFMVCQYCPPGNDVSRQYIPYTKGEPCGSCPDHCDNGLCTNGCEYENIYSNCDDLERMLSCEHQLVKNNCKASCYWTNGEAMGGNHLARWL</sequence>
<dbReference type="SUPFAM" id="SSF57546">
    <property type="entry name" value="Crisp domain-like"/>
    <property type="match status" value="1"/>
</dbReference>
<dbReference type="STRING" id="9986.ENSOCUP00000035002"/>